<dbReference type="AlphaFoldDB" id="A0A2N1PQY1"/>
<dbReference type="EMBL" id="PGXC01000004">
    <property type="protein sequence ID" value="PKK90751.1"/>
    <property type="molecule type" value="Genomic_DNA"/>
</dbReference>
<feature type="transmembrane region" description="Helical" evidence="1">
    <location>
        <begin position="69"/>
        <end position="90"/>
    </location>
</feature>
<proteinExistence type="predicted"/>
<dbReference type="InterPro" id="IPR016187">
    <property type="entry name" value="CTDL_fold"/>
</dbReference>
<evidence type="ECO:0000313" key="4">
    <source>
        <dbReference type="Proteomes" id="UP000233256"/>
    </source>
</evidence>
<keyword evidence="1" id="KW-0812">Transmembrane</keyword>
<dbReference type="Gene3D" id="3.90.1580.10">
    <property type="entry name" value="paralog of FGE (formylglycine-generating enzyme)"/>
    <property type="match status" value="1"/>
</dbReference>
<sequence length="391" mass="43837">MARQYCRVIQSCGCHGRAFRRKSYSGSLFAGKNSRKVQMKTFRTSSDFLTYVEDEMIPVKPLCGAEKRFIKCFMLLFINVFLIMASFNFASAEDMKYSASDGLNDRFKILETCRRLFGSHEPLRQDRLPAAIPAGLVALGANAQGYNEYFCQRDSSVMIFIPASEGLMGHGVGKDYSPERTVKVSGFFIDKFEATLGMVNWCLGEIGINSIPMPPGSELYPASYMNLDAIKRIAAHLGKKLPTEAQWERAARGTDGRTYPWGEQRQGASEKWYANLLTGNSLASAGRDGYHTLAPVGSYPGGISPWGCLDMAGNVWEWCRDTWSVDAYSRIDATDPFNSEGLTEINRWFVMRGGAYSHPEVFARTWVRSRSSEFMAPSRSIGFRMVLEEPR</sequence>
<evidence type="ECO:0000256" key="1">
    <source>
        <dbReference type="SAM" id="Phobius"/>
    </source>
</evidence>
<dbReference type="InterPro" id="IPR005532">
    <property type="entry name" value="SUMF_dom"/>
</dbReference>
<dbReference type="InterPro" id="IPR042095">
    <property type="entry name" value="SUMF_sf"/>
</dbReference>
<dbReference type="PANTHER" id="PTHR23150">
    <property type="entry name" value="SULFATASE MODIFYING FACTOR 1, 2"/>
    <property type="match status" value="1"/>
</dbReference>
<gene>
    <name evidence="3" type="ORF">CVV64_07685</name>
</gene>
<dbReference type="PANTHER" id="PTHR23150:SF19">
    <property type="entry name" value="FORMYLGLYCINE-GENERATING ENZYME"/>
    <property type="match status" value="1"/>
</dbReference>
<dbReference type="InterPro" id="IPR051043">
    <property type="entry name" value="Sulfatase_Mod_Factor_Kinase"/>
</dbReference>
<comment type="caution">
    <text evidence="3">The sequence shown here is derived from an EMBL/GenBank/DDBJ whole genome shotgun (WGS) entry which is preliminary data.</text>
</comment>
<evidence type="ECO:0000313" key="3">
    <source>
        <dbReference type="EMBL" id="PKK90751.1"/>
    </source>
</evidence>
<keyword evidence="1" id="KW-0472">Membrane</keyword>
<dbReference type="GO" id="GO:0120147">
    <property type="term" value="F:formylglycine-generating oxidase activity"/>
    <property type="evidence" value="ECO:0007669"/>
    <property type="project" value="TreeGrafter"/>
</dbReference>
<dbReference type="Proteomes" id="UP000233256">
    <property type="component" value="Unassembled WGS sequence"/>
</dbReference>
<reference evidence="3 4" key="1">
    <citation type="journal article" date="2017" name="ISME J.">
        <title>Potential for microbial H2 and metal transformations associated with novel bacteria and archaea in deep terrestrial subsurface sediments.</title>
        <authorList>
            <person name="Hernsdorf A.W."/>
            <person name="Amano Y."/>
            <person name="Miyakawa K."/>
            <person name="Ise K."/>
            <person name="Suzuki Y."/>
            <person name="Anantharaman K."/>
            <person name="Probst A."/>
            <person name="Burstein D."/>
            <person name="Thomas B.C."/>
            <person name="Banfield J.F."/>
        </authorList>
    </citation>
    <scope>NUCLEOTIDE SEQUENCE [LARGE SCALE GENOMIC DNA]</scope>
    <source>
        <strain evidence="3">HGW-Wallbacteria-1</strain>
    </source>
</reference>
<name>A0A2N1PQY1_9BACT</name>
<dbReference type="Pfam" id="PF03781">
    <property type="entry name" value="FGE-sulfatase"/>
    <property type="match status" value="1"/>
</dbReference>
<protein>
    <recommendedName>
        <fullName evidence="2">Sulfatase-modifying factor enzyme-like domain-containing protein</fullName>
    </recommendedName>
</protein>
<feature type="domain" description="Sulfatase-modifying factor enzyme-like" evidence="2">
    <location>
        <begin position="158"/>
        <end position="386"/>
    </location>
</feature>
<evidence type="ECO:0000259" key="2">
    <source>
        <dbReference type="Pfam" id="PF03781"/>
    </source>
</evidence>
<keyword evidence="1" id="KW-1133">Transmembrane helix</keyword>
<dbReference type="SUPFAM" id="SSF56436">
    <property type="entry name" value="C-type lectin-like"/>
    <property type="match status" value="1"/>
</dbReference>
<organism evidence="3 4">
    <name type="scientific">Candidatus Wallbacteria bacterium HGW-Wallbacteria-1</name>
    <dbReference type="NCBI Taxonomy" id="2013854"/>
    <lineage>
        <taxon>Bacteria</taxon>
        <taxon>Candidatus Walliibacteriota</taxon>
    </lineage>
</organism>
<accession>A0A2N1PQY1</accession>